<dbReference type="AlphaFoldDB" id="A0A5J4X9Y1"/>
<name>A0A5J4X9Y1_9EUKA</name>
<proteinExistence type="predicted"/>
<reference evidence="1 2" key="1">
    <citation type="submission" date="2019-03" db="EMBL/GenBank/DDBJ databases">
        <title>Single cell metagenomics reveals metabolic interactions within the superorganism composed of flagellate Streblomastix strix and complex community of Bacteroidetes bacteria on its surface.</title>
        <authorList>
            <person name="Treitli S.C."/>
            <person name="Kolisko M."/>
            <person name="Husnik F."/>
            <person name="Keeling P."/>
            <person name="Hampl V."/>
        </authorList>
    </citation>
    <scope>NUCLEOTIDE SEQUENCE [LARGE SCALE GENOMIC DNA]</scope>
    <source>
        <strain evidence="1">ST1C</strain>
    </source>
</reference>
<comment type="caution">
    <text evidence="1">The sequence shown here is derived from an EMBL/GenBank/DDBJ whole genome shotgun (WGS) entry which is preliminary data.</text>
</comment>
<evidence type="ECO:0000313" key="1">
    <source>
        <dbReference type="EMBL" id="KAA6404131.1"/>
    </source>
</evidence>
<gene>
    <name evidence="1" type="ORF">EZS28_000334</name>
</gene>
<evidence type="ECO:0000313" key="2">
    <source>
        <dbReference type="Proteomes" id="UP000324800"/>
    </source>
</evidence>
<dbReference type="Proteomes" id="UP000324800">
    <property type="component" value="Unassembled WGS sequence"/>
</dbReference>
<accession>A0A5J4X9Y1</accession>
<dbReference type="EMBL" id="SNRW01000026">
    <property type="protein sequence ID" value="KAA6404131.1"/>
    <property type="molecule type" value="Genomic_DNA"/>
</dbReference>
<organism evidence="1 2">
    <name type="scientific">Streblomastix strix</name>
    <dbReference type="NCBI Taxonomy" id="222440"/>
    <lineage>
        <taxon>Eukaryota</taxon>
        <taxon>Metamonada</taxon>
        <taxon>Preaxostyla</taxon>
        <taxon>Oxymonadida</taxon>
        <taxon>Streblomastigidae</taxon>
        <taxon>Streblomastix</taxon>
    </lineage>
</organism>
<sequence length="321" mass="37073">MTQDSIKSGSEQEQQEIDQGDAIIKALPRKNELFAFSQTLLVNHFIKEDRGFMLFLSERVCRDVLNKDIDLDQFSEPFSSKSFFETSTSNAKEYTLSILETIENLRVEAEKKELAKVKEMHNFFQKIGKNDFISAVNWQSCVHLKVQIDLCPLQIGIKLLDVVKLIVERGAEFSQKGEVNRKQRRKNMIWKDKAITLRKQCFEYLCLIQRSVSPDIQFELIIKLRYIHAFIEAIAIGGGSMEEDSDVIESAFDGLWEILYELNEGTDWCPESPELIQEIVFQMEDGGGLEEIELHIFHSSEMMDKVKKVSDDLKMILNEIS</sequence>
<protein>
    <submittedName>
        <fullName evidence="1">Uncharacterized protein</fullName>
    </submittedName>
</protein>